<keyword evidence="1" id="KW-1133">Transmembrane helix</keyword>
<feature type="transmembrane region" description="Helical" evidence="1">
    <location>
        <begin position="50"/>
        <end position="67"/>
    </location>
</feature>
<feature type="transmembrane region" description="Helical" evidence="1">
    <location>
        <begin position="362"/>
        <end position="381"/>
    </location>
</feature>
<dbReference type="PANTHER" id="PTHR36840">
    <property type="entry name" value="BLL5714 PROTEIN"/>
    <property type="match status" value="1"/>
</dbReference>
<feature type="transmembrane region" description="Helical" evidence="1">
    <location>
        <begin position="204"/>
        <end position="224"/>
    </location>
</feature>
<evidence type="ECO:0000256" key="1">
    <source>
        <dbReference type="SAM" id="Phobius"/>
    </source>
</evidence>
<proteinExistence type="predicted"/>
<gene>
    <name evidence="2" type="ORF">AVDCRST_MAG05-4654</name>
</gene>
<feature type="transmembrane region" description="Helical" evidence="1">
    <location>
        <begin position="79"/>
        <end position="99"/>
    </location>
</feature>
<keyword evidence="1" id="KW-0472">Membrane</keyword>
<dbReference type="InterPro" id="IPR010640">
    <property type="entry name" value="Low_temperature_requirement_A"/>
</dbReference>
<evidence type="ECO:0000313" key="2">
    <source>
        <dbReference type="EMBL" id="CAA9533757.1"/>
    </source>
</evidence>
<dbReference type="PANTHER" id="PTHR36840:SF1">
    <property type="entry name" value="BLL5714 PROTEIN"/>
    <property type="match status" value="1"/>
</dbReference>
<accession>A0A6J4TY06</accession>
<organism evidence="2">
    <name type="scientific">uncultured Rubrobacteraceae bacterium</name>
    <dbReference type="NCBI Taxonomy" id="349277"/>
    <lineage>
        <taxon>Bacteria</taxon>
        <taxon>Bacillati</taxon>
        <taxon>Actinomycetota</taxon>
        <taxon>Rubrobacteria</taxon>
        <taxon>Rubrobacterales</taxon>
        <taxon>Rubrobacteraceae</taxon>
        <taxon>environmental samples</taxon>
    </lineage>
</organism>
<feature type="transmembrane region" description="Helical" evidence="1">
    <location>
        <begin position="162"/>
        <end position="183"/>
    </location>
</feature>
<feature type="transmembrane region" description="Helical" evidence="1">
    <location>
        <begin position="275"/>
        <end position="293"/>
    </location>
</feature>
<sequence>MGYSRRRTEGEGQRATTLELFYDLVFVFAITQVSHLLLEHLTWAGVGQSLLVLLVVWWSWNYTTWVTNELDTESISVRLLMISLMLLSLLMAVAIPQAFEGRALLFAASYVAIQVGRHAFLTFIAWGRGTVERERAGRILIWFVAAGVLWIFGALAEGPARVALWLAALALDYVAPLVIYWVPGLRRLAGSVWTVGTEHFAERFQLFIIIALGETIVITGATTADLDLDAAALAAFGSAFVTTAAMWWLYFNYVARIAQRQLELSENRTSLARDGYTYLHVVMVAGIIVSAVGDELVIAYPTEVLPAAEIAVVVGGPGLYLLAHALFRRRMTGKWGPKRLYGAAGCLAVGAVGPFVPALVLAGLVIAVLAAVIASEHLAAVRRARRGEPTPLERLEARAGEKPAP</sequence>
<dbReference type="Pfam" id="PF06772">
    <property type="entry name" value="LtrA"/>
    <property type="match status" value="1"/>
</dbReference>
<feature type="transmembrane region" description="Helical" evidence="1">
    <location>
        <begin position="105"/>
        <end position="127"/>
    </location>
</feature>
<dbReference type="AlphaFoldDB" id="A0A6J4TY06"/>
<dbReference type="EMBL" id="CADCVM010000504">
    <property type="protein sequence ID" value="CAA9533757.1"/>
    <property type="molecule type" value="Genomic_DNA"/>
</dbReference>
<feature type="transmembrane region" description="Helical" evidence="1">
    <location>
        <begin position="305"/>
        <end position="327"/>
    </location>
</feature>
<feature type="transmembrane region" description="Helical" evidence="1">
    <location>
        <begin position="230"/>
        <end position="254"/>
    </location>
</feature>
<name>A0A6J4TY06_9ACTN</name>
<feature type="transmembrane region" description="Helical" evidence="1">
    <location>
        <begin position="20"/>
        <end position="38"/>
    </location>
</feature>
<feature type="transmembrane region" description="Helical" evidence="1">
    <location>
        <begin position="139"/>
        <end position="156"/>
    </location>
</feature>
<reference evidence="2" key="1">
    <citation type="submission" date="2020-02" db="EMBL/GenBank/DDBJ databases">
        <authorList>
            <person name="Meier V. D."/>
        </authorList>
    </citation>
    <scope>NUCLEOTIDE SEQUENCE</scope>
    <source>
        <strain evidence="2">AVDCRST_MAG05</strain>
    </source>
</reference>
<keyword evidence="1" id="KW-0812">Transmembrane</keyword>
<protein>
    <submittedName>
        <fullName evidence="2">Low temperature requirement A</fullName>
    </submittedName>
</protein>